<accession>A0AAV9QTN8</accession>
<evidence type="ECO:0000313" key="2">
    <source>
        <dbReference type="Proteomes" id="UP001311232"/>
    </source>
</evidence>
<dbReference type="AlphaFoldDB" id="A0AAV9QTN8"/>
<name>A0AAV9QTN8_9TELE</name>
<keyword evidence="2" id="KW-1185">Reference proteome</keyword>
<protein>
    <submittedName>
        <fullName evidence="1">Uncharacterized protein</fullName>
    </submittedName>
</protein>
<proteinExistence type="predicted"/>
<gene>
    <name evidence="1" type="ORF">CRENBAI_008826</name>
</gene>
<organism evidence="1 2">
    <name type="scientific">Crenichthys baileyi</name>
    <name type="common">White River springfish</name>
    <dbReference type="NCBI Taxonomy" id="28760"/>
    <lineage>
        <taxon>Eukaryota</taxon>
        <taxon>Metazoa</taxon>
        <taxon>Chordata</taxon>
        <taxon>Craniata</taxon>
        <taxon>Vertebrata</taxon>
        <taxon>Euteleostomi</taxon>
        <taxon>Actinopterygii</taxon>
        <taxon>Neopterygii</taxon>
        <taxon>Teleostei</taxon>
        <taxon>Neoteleostei</taxon>
        <taxon>Acanthomorphata</taxon>
        <taxon>Ovalentaria</taxon>
        <taxon>Atherinomorphae</taxon>
        <taxon>Cyprinodontiformes</taxon>
        <taxon>Goodeidae</taxon>
        <taxon>Crenichthys</taxon>
    </lineage>
</organism>
<comment type="caution">
    <text evidence="1">The sequence shown here is derived from an EMBL/GenBank/DDBJ whole genome shotgun (WGS) entry which is preliminary data.</text>
</comment>
<dbReference type="Proteomes" id="UP001311232">
    <property type="component" value="Unassembled WGS sequence"/>
</dbReference>
<dbReference type="EMBL" id="JAHHUM010002770">
    <property type="protein sequence ID" value="KAK5600848.1"/>
    <property type="molecule type" value="Genomic_DNA"/>
</dbReference>
<reference evidence="1 2" key="1">
    <citation type="submission" date="2021-06" db="EMBL/GenBank/DDBJ databases">
        <authorList>
            <person name="Palmer J.M."/>
        </authorList>
    </citation>
    <scope>NUCLEOTIDE SEQUENCE [LARGE SCALE GENOMIC DNA]</scope>
    <source>
        <strain evidence="1 2">MEX-2019</strain>
        <tissue evidence="1">Muscle</tissue>
    </source>
</reference>
<evidence type="ECO:0000313" key="1">
    <source>
        <dbReference type="EMBL" id="KAK5600848.1"/>
    </source>
</evidence>
<sequence length="88" mass="9846">MDTLNAPLDLSLHFLSSAQPIVQQAAQPLPSVFTLANARTRPTTGFLPMYHLSLQQILHHVGMPLSEEKTMGHLQFSLNANFYLCWVV</sequence>